<keyword evidence="1" id="KW-1185">Reference proteome</keyword>
<organism evidence="1 2">
    <name type="scientific">Panagrolaimus davidi</name>
    <dbReference type="NCBI Taxonomy" id="227884"/>
    <lineage>
        <taxon>Eukaryota</taxon>
        <taxon>Metazoa</taxon>
        <taxon>Ecdysozoa</taxon>
        <taxon>Nematoda</taxon>
        <taxon>Chromadorea</taxon>
        <taxon>Rhabditida</taxon>
        <taxon>Tylenchina</taxon>
        <taxon>Panagrolaimomorpha</taxon>
        <taxon>Panagrolaimoidea</taxon>
        <taxon>Panagrolaimidae</taxon>
        <taxon>Panagrolaimus</taxon>
    </lineage>
</organism>
<reference evidence="2" key="1">
    <citation type="submission" date="2022-11" db="UniProtKB">
        <authorList>
            <consortium name="WormBaseParasite"/>
        </authorList>
    </citation>
    <scope>IDENTIFICATION</scope>
</reference>
<evidence type="ECO:0000313" key="1">
    <source>
        <dbReference type="Proteomes" id="UP000887578"/>
    </source>
</evidence>
<dbReference type="WBParaSite" id="PDA_v2.g7932.t1">
    <property type="protein sequence ID" value="PDA_v2.g7932.t1"/>
    <property type="gene ID" value="PDA_v2.g7932"/>
</dbReference>
<evidence type="ECO:0000313" key="2">
    <source>
        <dbReference type="WBParaSite" id="PDA_v2.g7932.t1"/>
    </source>
</evidence>
<proteinExistence type="predicted"/>
<protein>
    <submittedName>
        <fullName evidence="2">Uncharacterized protein</fullName>
    </submittedName>
</protein>
<name>A0A914QUU1_9BILA</name>
<accession>A0A914QUU1</accession>
<dbReference type="AlphaFoldDB" id="A0A914QUU1"/>
<sequence length="172" mass="19663">MTELCSKSVNNIDWLKAEEPKIVRNEFKRIIEFVKEVSEETAVFIYDSPRKQQRSPDLFGRNLTPRHIASTSTFETGSLSSALEKMWTEKVEYNTVIDFKQEIILLAIVKIGLRSLVDKACTWIRRELPIIQKEFTAIERSDLAYPICAIEAVYKMNADGFKNVVLLGSLSG</sequence>
<dbReference type="Proteomes" id="UP000887578">
    <property type="component" value="Unplaced"/>
</dbReference>